<dbReference type="SUPFAM" id="SSF52540">
    <property type="entry name" value="P-loop containing nucleoside triphosphate hydrolases"/>
    <property type="match status" value="1"/>
</dbReference>
<dbReference type="Proteomes" id="UP001168883">
    <property type="component" value="Unassembled WGS sequence"/>
</dbReference>
<name>A0ABT8VC45_9BACL</name>
<dbReference type="RefSeq" id="WP_302878965.1">
    <property type="nucleotide sequence ID" value="NZ_JAUMKJ010000018.1"/>
</dbReference>
<evidence type="ECO:0000313" key="1">
    <source>
        <dbReference type="EMBL" id="MDO3678576.1"/>
    </source>
</evidence>
<reference evidence="1" key="1">
    <citation type="submission" date="2023-07" db="EMBL/GenBank/DDBJ databases">
        <authorList>
            <person name="Aktuganov G."/>
            <person name="Boyko T."/>
            <person name="Delegan Y."/>
            <person name="Galimzianova N."/>
            <person name="Gilvanova E."/>
            <person name="Korobov V."/>
            <person name="Kuzmina L."/>
            <person name="Melentiev A."/>
            <person name="Milman P."/>
            <person name="Ryabova A."/>
            <person name="Stupak E."/>
            <person name="Yasakov T."/>
            <person name="Zharikova N."/>
            <person name="Zhurenko E."/>
        </authorList>
    </citation>
    <scope>NUCLEOTIDE SEQUENCE</scope>
    <source>
        <strain evidence="1">IB-739</strain>
    </source>
</reference>
<dbReference type="Gene3D" id="3.40.50.300">
    <property type="entry name" value="P-loop containing nucleotide triphosphate hydrolases"/>
    <property type="match status" value="1"/>
</dbReference>
<organism evidence="1 2">
    <name type="scientific">Paenibacillus ehimensis</name>
    <dbReference type="NCBI Taxonomy" id="79264"/>
    <lineage>
        <taxon>Bacteria</taxon>
        <taxon>Bacillati</taxon>
        <taxon>Bacillota</taxon>
        <taxon>Bacilli</taxon>
        <taxon>Bacillales</taxon>
        <taxon>Paenibacillaceae</taxon>
        <taxon>Paenibacillus</taxon>
    </lineage>
</organism>
<keyword evidence="2" id="KW-1185">Reference proteome</keyword>
<comment type="caution">
    <text evidence="1">The sequence shown here is derived from an EMBL/GenBank/DDBJ whole genome shotgun (WGS) entry which is preliminary data.</text>
</comment>
<dbReference type="PANTHER" id="PTHR39206">
    <property type="entry name" value="SLL8004 PROTEIN"/>
    <property type="match status" value="1"/>
</dbReference>
<proteinExistence type="predicted"/>
<accession>A0ABT8VC45</accession>
<gene>
    <name evidence="1" type="ORF">Q3C12_16300</name>
</gene>
<dbReference type="PANTHER" id="PTHR39206:SF1">
    <property type="entry name" value="SLL8004 PROTEIN"/>
    <property type="match status" value="1"/>
</dbReference>
<evidence type="ECO:0000313" key="2">
    <source>
        <dbReference type="Proteomes" id="UP001168883"/>
    </source>
</evidence>
<protein>
    <submittedName>
        <fullName evidence="1">Zeta toxin family protein</fullName>
    </submittedName>
</protein>
<dbReference type="InterPro" id="IPR027417">
    <property type="entry name" value="P-loop_NTPase"/>
</dbReference>
<dbReference type="EMBL" id="JAUMKJ010000018">
    <property type="protein sequence ID" value="MDO3678576.1"/>
    <property type="molecule type" value="Genomic_DNA"/>
</dbReference>
<sequence>MLEMTVFAGCNGAGKSTLIEHYGEEFETIINPDLFARVLNPENPRKADLSAGKQALKEIRGCLDSARSFAVETTLASEFYLKRMEEAKSRGYRVYLYYVGLQDVQLHVDRVRTRVIEGGHFIATNDILRRYDASLSNLKRAISLSDYAVVLDNTDRTPRILLECTDGVITDQVKHWPA</sequence>